<protein>
    <submittedName>
        <fullName evidence="3">Uncharacterized protein</fullName>
    </submittedName>
</protein>
<comment type="caution">
    <text evidence="3">The sequence shown here is derived from an EMBL/GenBank/DDBJ whole genome shotgun (WGS) entry which is preliminary data.</text>
</comment>
<feature type="transmembrane region" description="Helical" evidence="2">
    <location>
        <begin position="6"/>
        <end position="24"/>
    </location>
</feature>
<proteinExistence type="predicted"/>
<keyword evidence="2" id="KW-1133">Transmembrane helix</keyword>
<evidence type="ECO:0000313" key="3">
    <source>
        <dbReference type="EMBL" id="MDR7150015.1"/>
    </source>
</evidence>
<accession>A0ABU1WL38</accession>
<dbReference type="EMBL" id="JAVDWU010000003">
    <property type="protein sequence ID" value="MDR7150015.1"/>
    <property type="molecule type" value="Genomic_DNA"/>
</dbReference>
<reference evidence="3 4" key="1">
    <citation type="submission" date="2023-07" db="EMBL/GenBank/DDBJ databases">
        <title>Sorghum-associated microbial communities from plants grown in Nebraska, USA.</title>
        <authorList>
            <person name="Schachtman D."/>
        </authorList>
    </citation>
    <scope>NUCLEOTIDE SEQUENCE [LARGE SCALE GENOMIC DNA]</scope>
    <source>
        <strain evidence="3 4">4249</strain>
    </source>
</reference>
<keyword evidence="2" id="KW-0472">Membrane</keyword>
<dbReference type="Proteomes" id="UP001265700">
    <property type="component" value="Unassembled WGS sequence"/>
</dbReference>
<name>A0ABU1WL38_9BURK</name>
<evidence type="ECO:0000256" key="2">
    <source>
        <dbReference type="SAM" id="Phobius"/>
    </source>
</evidence>
<organism evidence="3 4">
    <name type="scientific">Hydrogenophaga palleronii</name>
    <dbReference type="NCBI Taxonomy" id="65655"/>
    <lineage>
        <taxon>Bacteria</taxon>
        <taxon>Pseudomonadati</taxon>
        <taxon>Pseudomonadota</taxon>
        <taxon>Betaproteobacteria</taxon>
        <taxon>Burkholderiales</taxon>
        <taxon>Comamonadaceae</taxon>
        <taxon>Hydrogenophaga</taxon>
    </lineage>
</organism>
<sequence length="50" mass="5714">MTLLLLEALGALVLLVFIVWWTMFSGRKKGELPDEVEQEKSGEDHRSPRS</sequence>
<feature type="region of interest" description="Disordered" evidence="1">
    <location>
        <begin position="31"/>
        <end position="50"/>
    </location>
</feature>
<dbReference type="RefSeq" id="WP_310315020.1">
    <property type="nucleotide sequence ID" value="NZ_JAVDWU010000003.1"/>
</dbReference>
<keyword evidence="2" id="KW-0812">Transmembrane</keyword>
<gene>
    <name evidence="3" type="ORF">J2W49_001970</name>
</gene>
<evidence type="ECO:0000256" key="1">
    <source>
        <dbReference type="SAM" id="MobiDB-lite"/>
    </source>
</evidence>
<keyword evidence="4" id="KW-1185">Reference proteome</keyword>
<evidence type="ECO:0000313" key="4">
    <source>
        <dbReference type="Proteomes" id="UP001265700"/>
    </source>
</evidence>